<dbReference type="EMBL" id="JARKIB010000574">
    <property type="protein sequence ID" value="KAJ7699408.1"/>
    <property type="molecule type" value="Genomic_DNA"/>
</dbReference>
<keyword evidence="2" id="KW-1185">Reference proteome</keyword>
<comment type="caution">
    <text evidence="1">The sequence shown here is derived from an EMBL/GenBank/DDBJ whole genome shotgun (WGS) entry which is preliminary data.</text>
</comment>
<evidence type="ECO:0000313" key="1">
    <source>
        <dbReference type="EMBL" id="KAJ7699408.1"/>
    </source>
</evidence>
<proteinExistence type="predicted"/>
<sequence>MDREARLALEHQTRVALAWDWIENQESTITHAEVDNIRRRIGFLLHNLTSRRASPEQRRHIRRRIELLLIEVLGYLELFAMTTPVNTGTIAP</sequence>
<reference evidence="1" key="1">
    <citation type="submission" date="2023-03" db="EMBL/GenBank/DDBJ databases">
        <title>Massive genome expansion in bonnet fungi (Mycena s.s.) driven by repeated elements and novel gene families across ecological guilds.</title>
        <authorList>
            <consortium name="Lawrence Berkeley National Laboratory"/>
            <person name="Harder C.B."/>
            <person name="Miyauchi S."/>
            <person name="Viragh M."/>
            <person name="Kuo A."/>
            <person name="Thoen E."/>
            <person name="Andreopoulos B."/>
            <person name="Lu D."/>
            <person name="Skrede I."/>
            <person name="Drula E."/>
            <person name="Henrissat B."/>
            <person name="Morin E."/>
            <person name="Kohler A."/>
            <person name="Barry K."/>
            <person name="LaButti K."/>
            <person name="Morin E."/>
            <person name="Salamov A."/>
            <person name="Lipzen A."/>
            <person name="Mereny Z."/>
            <person name="Hegedus B."/>
            <person name="Baldrian P."/>
            <person name="Stursova M."/>
            <person name="Weitz H."/>
            <person name="Taylor A."/>
            <person name="Grigoriev I.V."/>
            <person name="Nagy L.G."/>
            <person name="Martin F."/>
            <person name="Kauserud H."/>
        </authorList>
    </citation>
    <scope>NUCLEOTIDE SEQUENCE</scope>
    <source>
        <strain evidence="1">CBHHK182m</strain>
    </source>
</reference>
<protein>
    <submittedName>
        <fullName evidence="1">Uncharacterized protein</fullName>
    </submittedName>
</protein>
<name>A0AAD7DWD4_9AGAR</name>
<gene>
    <name evidence="1" type="ORF">B0H16DRAFT_1749441</name>
</gene>
<organism evidence="1 2">
    <name type="scientific">Mycena metata</name>
    <dbReference type="NCBI Taxonomy" id="1033252"/>
    <lineage>
        <taxon>Eukaryota</taxon>
        <taxon>Fungi</taxon>
        <taxon>Dikarya</taxon>
        <taxon>Basidiomycota</taxon>
        <taxon>Agaricomycotina</taxon>
        <taxon>Agaricomycetes</taxon>
        <taxon>Agaricomycetidae</taxon>
        <taxon>Agaricales</taxon>
        <taxon>Marasmiineae</taxon>
        <taxon>Mycenaceae</taxon>
        <taxon>Mycena</taxon>
    </lineage>
</organism>
<accession>A0AAD7DWD4</accession>
<dbReference type="Proteomes" id="UP001215598">
    <property type="component" value="Unassembled WGS sequence"/>
</dbReference>
<evidence type="ECO:0000313" key="2">
    <source>
        <dbReference type="Proteomes" id="UP001215598"/>
    </source>
</evidence>
<dbReference type="AlphaFoldDB" id="A0AAD7DWD4"/>